<sequence length="154" mass="17436">MICHGRICIPSPARWRADWPLYARTLRQPRRQLHQKRLEKLDYSQAMSACRRIAPLPIRILGLTSGGGQVSGVRSTYKSIVAAYPRLSSACREPRASPGRVLGISLNRTQFLRRAVRSATEYIRARDVVPSQTEMLMLLSCRELNQPTCSCARK</sequence>
<dbReference type="EMBL" id="JAGTJQ010000003">
    <property type="protein sequence ID" value="KAH7034981.1"/>
    <property type="molecule type" value="Genomic_DNA"/>
</dbReference>
<evidence type="ECO:0000313" key="1">
    <source>
        <dbReference type="EMBL" id="KAH7034981.1"/>
    </source>
</evidence>
<keyword evidence="2" id="KW-1185">Reference proteome</keyword>
<dbReference type="RefSeq" id="XP_046015074.1">
    <property type="nucleotide sequence ID" value="XM_046163475.1"/>
</dbReference>
<dbReference type="GeneID" id="70193021"/>
<dbReference type="AlphaFoldDB" id="A0A9P9BWD9"/>
<protein>
    <submittedName>
        <fullName evidence="1">Uncharacterized protein</fullName>
    </submittedName>
</protein>
<dbReference type="Proteomes" id="UP000756346">
    <property type="component" value="Unassembled WGS sequence"/>
</dbReference>
<comment type="caution">
    <text evidence="1">The sequence shown here is derived from an EMBL/GenBank/DDBJ whole genome shotgun (WGS) entry which is preliminary data.</text>
</comment>
<name>A0A9P9BWD9_9PEZI</name>
<gene>
    <name evidence="1" type="ORF">B0I36DRAFT_86355</name>
</gene>
<reference evidence="1" key="1">
    <citation type="journal article" date="2021" name="Nat. Commun.">
        <title>Genetic determinants of endophytism in the Arabidopsis root mycobiome.</title>
        <authorList>
            <person name="Mesny F."/>
            <person name="Miyauchi S."/>
            <person name="Thiergart T."/>
            <person name="Pickel B."/>
            <person name="Atanasova L."/>
            <person name="Karlsson M."/>
            <person name="Huettel B."/>
            <person name="Barry K.W."/>
            <person name="Haridas S."/>
            <person name="Chen C."/>
            <person name="Bauer D."/>
            <person name="Andreopoulos W."/>
            <person name="Pangilinan J."/>
            <person name="LaButti K."/>
            <person name="Riley R."/>
            <person name="Lipzen A."/>
            <person name="Clum A."/>
            <person name="Drula E."/>
            <person name="Henrissat B."/>
            <person name="Kohler A."/>
            <person name="Grigoriev I.V."/>
            <person name="Martin F.M."/>
            <person name="Hacquard S."/>
        </authorList>
    </citation>
    <scope>NUCLEOTIDE SEQUENCE</scope>
    <source>
        <strain evidence="1">MPI-CAGE-CH-0230</strain>
    </source>
</reference>
<organism evidence="1 2">
    <name type="scientific">Microdochium trichocladiopsis</name>
    <dbReference type="NCBI Taxonomy" id="1682393"/>
    <lineage>
        <taxon>Eukaryota</taxon>
        <taxon>Fungi</taxon>
        <taxon>Dikarya</taxon>
        <taxon>Ascomycota</taxon>
        <taxon>Pezizomycotina</taxon>
        <taxon>Sordariomycetes</taxon>
        <taxon>Xylariomycetidae</taxon>
        <taxon>Xylariales</taxon>
        <taxon>Microdochiaceae</taxon>
        <taxon>Microdochium</taxon>
    </lineage>
</organism>
<proteinExistence type="predicted"/>
<accession>A0A9P9BWD9</accession>
<evidence type="ECO:0000313" key="2">
    <source>
        <dbReference type="Proteomes" id="UP000756346"/>
    </source>
</evidence>